<feature type="region of interest" description="Disordered" evidence="1">
    <location>
        <begin position="396"/>
        <end position="421"/>
    </location>
</feature>
<dbReference type="PANTHER" id="PTHR11412:SF171">
    <property type="entry name" value="PREGNANCY ZONE PROTEIN-LIKE PROTEIN"/>
    <property type="match status" value="1"/>
</dbReference>
<evidence type="ECO:0000259" key="3">
    <source>
        <dbReference type="SMART" id="SM01361"/>
    </source>
</evidence>
<feature type="chain" id="PRO_5036488426" description="Alpha-macroglobulin receptor-binding domain-containing protein" evidence="2">
    <location>
        <begin position="17"/>
        <end position="421"/>
    </location>
</feature>
<dbReference type="SMART" id="SM01361">
    <property type="entry name" value="A2M_recep"/>
    <property type="match status" value="2"/>
</dbReference>
<feature type="domain" description="Alpha-macroglobulin receptor-binding" evidence="3">
    <location>
        <begin position="95"/>
        <end position="182"/>
    </location>
</feature>
<keyword evidence="2" id="KW-0732">Signal</keyword>
<dbReference type="AlphaFoldDB" id="A0A8W8MEL6"/>
<feature type="domain" description="Alpha-macroglobulin receptor-binding" evidence="3">
    <location>
        <begin position="277"/>
        <end position="362"/>
    </location>
</feature>
<evidence type="ECO:0000256" key="1">
    <source>
        <dbReference type="SAM" id="MobiDB-lite"/>
    </source>
</evidence>
<feature type="signal peptide" evidence="2">
    <location>
        <begin position="1"/>
        <end position="16"/>
    </location>
</feature>
<feature type="compositionally biased region" description="Basic residues" evidence="1">
    <location>
        <begin position="409"/>
        <end position="421"/>
    </location>
</feature>
<name>A0A8W8MEL6_MAGGI</name>
<dbReference type="Pfam" id="PF07677">
    <property type="entry name" value="A2M_recep"/>
    <property type="match status" value="2"/>
</dbReference>
<dbReference type="InterPro" id="IPR050473">
    <property type="entry name" value="A2M/Complement_sys"/>
</dbReference>
<dbReference type="InterPro" id="IPR009048">
    <property type="entry name" value="A-macroglobulin_rcpt-bd"/>
</dbReference>
<protein>
    <recommendedName>
        <fullName evidence="3">Alpha-macroglobulin receptor-binding domain-containing protein</fullName>
    </recommendedName>
</protein>
<keyword evidence="5" id="KW-1185">Reference proteome</keyword>
<organism evidence="4 5">
    <name type="scientific">Magallana gigas</name>
    <name type="common">Pacific oyster</name>
    <name type="synonym">Crassostrea gigas</name>
    <dbReference type="NCBI Taxonomy" id="29159"/>
    <lineage>
        <taxon>Eukaryota</taxon>
        <taxon>Metazoa</taxon>
        <taxon>Spiralia</taxon>
        <taxon>Lophotrochozoa</taxon>
        <taxon>Mollusca</taxon>
        <taxon>Bivalvia</taxon>
        <taxon>Autobranchia</taxon>
        <taxon>Pteriomorphia</taxon>
        <taxon>Ostreida</taxon>
        <taxon>Ostreoidea</taxon>
        <taxon>Ostreidae</taxon>
        <taxon>Magallana</taxon>
    </lineage>
</organism>
<dbReference type="GO" id="GO:0005576">
    <property type="term" value="C:extracellular region"/>
    <property type="evidence" value="ECO:0007669"/>
    <property type="project" value="InterPro"/>
</dbReference>
<sequence length="421" mass="47854">MEHRLLWLGLLQCVIAAYTSPSNITLIKTDKTVYKPEETDFASKPGRTEENKNTNVEADPNFALKVSILRSKQKHGHCSKRIINICAGYNGSNGTKMAVVRVKMQTGWIPVISHDLKNTTGLQKYEVNGDIVNFYFEDLYAERKCFNLNVEQKVKEGDPKPANVKIFDDQTGDTGLSITKEYDIRTTCGTKEELPFLTQEEYDRRSNMQPVMQLRVPMNHLDFAPKPVSMKIVTPKVRADQDFTLKVSIIRSKQKHGHCSKRTINICAGYNGSSVRNNMTIVEVKMQTGWIPKISDDLKKTTGLQKYEVNGDIVNFYFEDLDAEQKCFNLDVEQKNKLRNPKPAYVKIYDYFETDSSVTREYDIKTTCGTKEELPFLTPEEYVRLSPIMQARVPLHHPDLAPIPDGTGKKKPGGTGKKKNV</sequence>
<dbReference type="Gene3D" id="2.60.40.690">
    <property type="entry name" value="Alpha-macroglobulin, receptor-binding domain"/>
    <property type="match status" value="2"/>
</dbReference>
<evidence type="ECO:0000313" key="5">
    <source>
        <dbReference type="Proteomes" id="UP000005408"/>
    </source>
</evidence>
<dbReference type="Proteomes" id="UP000005408">
    <property type="component" value="Unassembled WGS sequence"/>
</dbReference>
<reference evidence="4" key="1">
    <citation type="submission" date="2022-08" db="UniProtKB">
        <authorList>
            <consortium name="EnsemblMetazoa"/>
        </authorList>
    </citation>
    <scope>IDENTIFICATION</scope>
    <source>
        <strain evidence="4">05x7-T-G4-1.051#20</strain>
    </source>
</reference>
<dbReference type="SUPFAM" id="SSF49410">
    <property type="entry name" value="Alpha-macroglobulin receptor domain"/>
    <property type="match status" value="2"/>
</dbReference>
<dbReference type="InterPro" id="IPR036595">
    <property type="entry name" value="A-macroglobulin_rcpt-bd_sf"/>
</dbReference>
<accession>A0A8W8MEL6</accession>
<proteinExistence type="predicted"/>
<dbReference type="PANTHER" id="PTHR11412">
    <property type="entry name" value="MACROGLOBULIN / COMPLEMENT"/>
    <property type="match status" value="1"/>
</dbReference>
<evidence type="ECO:0000313" key="4">
    <source>
        <dbReference type="EnsemblMetazoa" id="G32589.1:cds"/>
    </source>
</evidence>
<evidence type="ECO:0000256" key="2">
    <source>
        <dbReference type="SAM" id="SignalP"/>
    </source>
</evidence>
<dbReference type="EnsemblMetazoa" id="G32589.1">
    <property type="protein sequence ID" value="G32589.1:cds"/>
    <property type="gene ID" value="G32589"/>
</dbReference>